<organism evidence="1 2">
    <name type="scientific">Ideonella azotifigens</name>
    <dbReference type="NCBI Taxonomy" id="513160"/>
    <lineage>
        <taxon>Bacteria</taxon>
        <taxon>Pseudomonadati</taxon>
        <taxon>Pseudomonadota</taxon>
        <taxon>Betaproteobacteria</taxon>
        <taxon>Burkholderiales</taxon>
        <taxon>Sphaerotilaceae</taxon>
        <taxon>Ideonella</taxon>
    </lineage>
</organism>
<sequence>MSFELLLTLSALAMILWIISQLHRIEARMDDLLSIFGMPAKGDPARPSAEVQALAAAGQRIEAMRCHRQQTGADVRQAMKVVDELVERNKAS</sequence>
<dbReference type="RefSeq" id="WP_141288627.1">
    <property type="nucleotide sequence ID" value="NZ_BAAAEW010000047.1"/>
</dbReference>
<proteinExistence type="predicted"/>
<evidence type="ECO:0000313" key="2">
    <source>
        <dbReference type="Proteomes" id="UP001500279"/>
    </source>
</evidence>
<accession>A0ABN1KJY4</accession>
<name>A0ABN1KJY4_9BURK</name>
<comment type="caution">
    <text evidence="1">The sequence shown here is derived from an EMBL/GenBank/DDBJ whole genome shotgun (WGS) entry which is preliminary data.</text>
</comment>
<protein>
    <submittedName>
        <fullName evidence="1">Uncharacterized protein</fullName>
    </submittedName>
</protein>
<evidence type="ECO:0000313" key="1">
    <source>
        <dbReference type="EMBL" id="GAA0769049.1"/>
    </source>
</evidence>
<keyword evidence="2" id="KW-1185">Reference proteome</keyword>
<dbReference type="EMBL" id="BAAAEW010000047">
    <property type="protein sequence ID" value="GAA0769049.1"/>
    <property type="molecule type" value="Genomic_DNA"/>
</dbReference>
<dbReference type="Proteomes" id="UP001500279">
    <property type="component" value="Unassembled WGS sequence"/>
</dbReference>
<reference evidence="1 2" key="1">
    <citation type="journal article" date="2019" name="Int. J. Syst. Evol. Microbiol.">
        <title>The Global Catalogue of Microorganisms (GCM) 10K type strain sequencing project: providing services to taxonomists for standard genome sequencing and annotation.</title>
        <authorList>
            <consortium name="The Broad Institute Genomics Platform"/>
            <consortium name="The Broad Institute Genome Sequencing Center for Infectious Disease"/>
            <person name="Wu L."/>
            <person name="Ma J."/>
        </authorList>
    </citation>
    <scope>NUCLEOTIDE SEQUENCE [LARGE SCALE GENOMIC DNA]</scope>
    <source>
        <strain evidence="1 2">JCM 15503</strain>
    </source>
</reference>
<gene>
    <name evidence="1" type="ORF">GCM10009107_59480</name>
</gene>